<reference evidence="1 2" key="1">
    <citation type="submission" date="2020-08" db="EMBL/GenBank/DDBJ databases">
        <title>Genomic Encyclopedia of Type Strains, Phase IV (KMG-IV): sequencing the most valuable type-strain genomes for metagenomic binning, comparative biology and taxonomic classification.</title>
        <authorList>
            <person name="Goeker M."/>
        </authorList>
    </citation>
    <scope>NUCLEOTIDE SEQUENCE [LARGE SCALE GENOMIC DNA]</scope>
    <source>
        <strain evidence="1 2">DSM 27057</strain>
    </source>
</reference>
<keyword evidence="2" id="KW-1185">Reference proteome</keyword>
<proteinExistence type="predicted"/>
<sequence length="175" mass="19646">MAHTGTATLAIAELREFAGFTPCEQRYIKRSLDVGLGRQDAFKLWARDSAENASIRSQYVIYQELKALRGEKPCETNLDALESFLGKLVRLTAFDLAQEKITGFSAYRFLYERLLGADVRPWLPSAFCAAAALPQIRPERRKKLLQSISEAAATAPGWSTREPAFYPEWVDKEAA</sequence>
<dbReference type="Proteomes" id="UP000548867">
    <property type="component" value="Unassembled WGS sequence"/>
</dbReference>
<dbReference type="AlphaFoldDB" id="A0A7W6CLU8"/>
<evidence type="ECO:0000313" key="1">
    <source>
        <dbReference type="EMBL" id="MBB3956798.1"/>
    </source>
</evidence>
<name>A0A7W6CLU8_9SPHN</name>
<organism evidence="1 2">
    <name type="scientific">Novosphingobium sediminicola</name>
    <dbReference type="NCBI Taxonomy" id="563162"/>
    <lineage>
        <taxon>Bacteria</taxon>
        <taxon>Pseudomonadati</taxon>
        <taxon>Pseudomonadota</taxon>
        <taxon>Alphaproteobacteria</taxon>
        <taxon>Sphingomonadales</taxon>
        <taxon>Sphingomonadaceae</taxon>
        <taxon>Novosphingobium</taxon>
    </lineage>
</organism>
<dbReference type="RefSeq" id="WP_172340128.1">
    <property type="nucleotide sequence ID" value="NZ_JACIDX010000016.1"/>
</dbReference>
<gene>
    <name evidence="1" type="ORF">GGR38_003764</name>
</gene>
<evidence type="ECO:0000313" key="2">
    <source>
        <dbReference type="Proteomes" id="UP000548867"/>
    </source>
</evidence>
<dbReference type="EMBL" id="JACIDX010000016">
    <property type="protein sequence ID" value="MBB3956798.1"/>
    <property type="molecule type" value="Genomic_DNA"/>
</dbReference>
<comment type="caution">
    <text evidence="1">The sequence shown here is derived from an EMBL/GenBank/DDBJ whole genome shotgun (WGS) entry which is preliminary data.</text>
</comment>
<accession>A0A7W6CLU8</accession>
<protein>
    <submittedName>
        <fullName evidence="1">Uncharacterized protein</fullName>
    </submittedName>
</protein>